<keyword evidence="2" id="KW-1185">Reference proteome</keyword>
<evidence type="ECO:0000313" key="1">
    <source>
        <dbReference type="EMBL" id="MCP1676183.1"/>
    </source>
</evidence>
<organism evidence="1 2">
    <name type="scientific">Natronocella acetinitrilica</name>
    <dbReference type="NCBI Taxonomy" id="414046"/>
    <lineage>
        <taxon>Bacteria</taxon>
        <taxon>Pseudomonadati</taxon>
        <taxon>Pseudomonadota</taxon>
        <taxon>Gammaproteobacteria</taxon>
        <taxon>Chromatiales</taxon>
        <taxon>Ectothiorhodospiraceae</taxon>
        <taxon>Natronocella</taxon>
    </lineage>
</organism>
<name>A0AAE3G843_9GAMM</name>
<dbReference type="Proteomes" id="UP001205843">
    <property type="component" value="Unassembled WGS sequence"/>
</dbReference>
<reference evidence="1" key="1">
    <citation type="submission" date="2022-03" db="EMBL/GenBank/DDBJ databases">
        <title>Genomic Encyclopedia of Type Strains, Phase III (KMG-III): the genomes of soil and plant-associated and newly described type strains.</title>
        <authorList>
            <person name="Whitman W."/>
        </authorList>
    </citation>
    <scope>NUCLEOTIDE SEQUENCE</scope>
    <source>
        <strain evidence="1">ANL 6-2</strain>
    </source>
</reference>
<dbReference type="RefSeq" id="WP_253481235.1">
    <property type="nucleotide sequence ID" value="NZ_JALJXV010000008.1"/>
</dbReference>
<protein>
    <recommendedName>
        <fullName evidence="3">Regulatory protein, RpfE type</fullName>
    </recommendedName>
</protein>
<evidence type="ECO:0008006" key="3">
    <source>
        <dbReference type="Google" id="ProtNLM"/>
    </source>
</evidence>
<dbReference type="AlphaFoldDB" id="A0AAE3G843"/>
<proteinExistence type="predicted"/>
<accession>A0AAE3G843</accession>
<dbReference type="EMBL" id="JALJXV010000008">
    <property type="protein sequence ID" value="MCP1676183.1"/>
    <property type="molecule type" value="Genomic_DNA"/>
</dbReference>
<sequence>MSGSAMLPPGLYLHCAGALGPVPPGAADLLMPGTAPTLSRLLSRGGRDSGQLQDAYIRTVATLSNAALAAKGCGLDPGEACWFRAAPLQLVPDRDTLVVLGPETLAVTNAESTAIAREFNALYESDAITLHVHDANQWLLRVAADAPDMNMPALRRIIGRRLQDCLPAGQDAPGWIRYLNDWQMLLHGSAVSERRASRGQPRINGLWFWSGGVLPTSTRIPWHGVAGSDAGVQGLADMSAGGPRLLPFEPEEVLAAAAGGEAVLVDIPPAPPVLDGESFHRWESWISALDDDWLKPAFTALHQGGLRQLSLHIGDDSTWLCKATDRYRVWRRNRPLKRFLELSR</sequence>
<gene>
    <name evidence="1" type="ORF">J2T57_003342</name>
</gene>
<evidence type="ECO:0000313" key="2">
    <source>
        <dbReference type="Proteomes" id="UP001205843"/>
    </source>
</evidence>
<comment type="caution">
    <text evidence="1">The sequence shown here is derived from an EMBL/GenBank/DDBJ whole genome shotgun (WGS) entry which is preliminary data.</text>
</comment>